<dbReference type="Pfam" id="PF07453">
    <property type="entry name" value="NUMOD1"/>
    <property type="match status" value="1"/>
</dbReference>
<sequence length="374" mass="43639">MEEIWKPVNEFPNYHISCYGNIKNVITNKPLKPNLKSGYYHVSLVNEIIKKSLKIHRLVALAFIENPENKSDVNHKDKNKLNNNVLNLEWMTRKENNIHRCQGIIISNNKNKAIYKIYNEVSKNNEQIVESYNSIEEAANWAFNSGFTKTVHNGRNAIGNCICGLSNSAYGFKWKLINNNEDLENEIWKQVIIENIDDDKKYFVSNLGRFKNSFGIIMDNYKVNENGYIRVFIYNRTYALHRLIALTFIENPQNKEQVNHIDGNKINNRVDNLEWVTNSENQLHKFQIGLGNNFTRTIKQYDLEWNFIKEFESIALASKELNIGKTNIWGVLNKIRKTAGGFIWKYSQDENIDYSEQITINKNIGRSVGQNEFD</sequence>
<feature type="domain" description="HNH nuclease" evidence="1">
    <location>
        <begin position="234"/>
        <end position="282"/>
    </location>
</feature>
<dbReference type="Pfam" id="PF07463">
    <property type="entry name" value="NUMOD4"/>
    <property type="match status" value="1"/>
</dbReference>
<evidence type="ECO:0000313" key="2">
    <source>
        <dbReference type="EMBL" id="QHU19339.1"/>
    </source>
</evidence>
<dbReference type="InterPro" id="IPR010902">
    <property type="entry name" value="NUMOD4"/>
</dbReference>
<dbReference type="SMART" id="SM00507">
    <property type="entry name" value="HNHc"/>
    <property type="match status" value="2"/>
</dbReference>
<name>A0A6C0KNX9_9ZZZZ</name>
<dbReference type="EMBL" id="MN740948">
    <property type="protein sequence ID" value="QHU19339.1"/>
    <property type="molecule type" value="Genomic_DNA"/>
</dbReference>
<organism evidence="2">
    <name type="scientific">viral metagenome</name>
    <dbReference type="NCBI Taxonomy" id="1070528"/>
    <lineage>
        <taxon>unclassified sequences</taxon>
        <taxon>metagenomes</taxon>
        <taxon>organismal metagenomes</taxon>
    </lineage>
</organism>
<dbReference type="AlphaFoldDB" id="A0A6C0KNX9"/>
<dbReference type="SUPFAM" id="SSF54060">
    <property type="entry name" value="His-Me finger endonucleases"/>
    <property type="match status" value="2"/>
</dbReference>
<accession>A0A6C0KNX9</accession>
<dbReference type="InterPro" id="IPR036388">
    <property type="entry name" value="WH-like_DNA-bd_sf"/>
</dbReference>
<dbReference type="Gene3D" id="1.10.10.10">
    <property type="entry name" value="Winged helix-like DNA-binding domain superfamily/Winged helix DNA-binding domain"/>
    <property type="match status" value="1"/>
</dbReference>
<reference evidence="2" key="1">
    <citation type="journal article" date="2020" name="Nature">
        <title>Giant virus diversity and host interactions through global metagenomics.</title>
        <authorList>
            <person name="Schulz F."/>
            <person name="Roux S."/>
            <person name="Paez-Espino D."/>
            <person name="Jungbluth S."/>
            <person name="Walsh D.A."/>
            <person name="Denef V.J."/>
            <person name="McMahon K.D."/>
            <person name="Konstantinidis K.T."/>
            <person name="Eloe-Fadrosh E.A."/>
            <person name="Kyrpides N.C."/>
            <person name="Woyke T."/>
        </authorList>
    </citation>
    <scope>NUCLEOTIDE SEQUENCE</scope>
    <source>
        <strain evidence="2">GVMAG-S-3300013014-104</strain>
    </source>
</reference>
<dbReference type="InterPro" id="IPR003647">
    <property type="entry name" value="Intron_nuc_1_rpt"/>
</dbReference>
<dbReference type="InterPro" id="IPR010896">
    <property type="entry name" value="NUMOD1"/>
</dbReference>
<dbReference type="InterPro" id="IPR044925">
    <property type="entry name" value="His-Me_finger_sf"/>
</dbReference>
<dbReference type="Gene3D" id="3.90.75.20">
    <property type="match status" value="2"/>
</dbReference>
<protein>
    <recommendedName>
        <fullName evidence="1">HNH nuclease domain-containing protein</fullName>
    </recommendedName>
</protein>
<dbReference type="InterPro" id="IPR003615">
    <property type="entry name" value="HNH_nuc"/>
</dbReference>
<dbReference type="Pfam" id="PF13392">
    <property type="entry name" value="HNH_3"/>
    <property type="match status" value="2"/>
</dbReference>
<feature type="domain" description="HNH nuclease" evidence="1">
    <location>
        <begin position="49"/>
        <end position="97"/>
    </location>
</feature>
<dbReference type="GO" id="GO:0016788">
    <property type="term" value="F:hydrolase activity, acting on ester bonds"/>
    <property type="evidence" value="ECO:0007669"/>
    <property type="project" value="InterPro"/>
</dbReference>
<evidence type="ECO:0000259" key="1">
    <source>
        <dbReference type="SMART" id="SM00507"/>
    </source>
</evidence>
<dbReference type="SMART" id="SM00497">
    <property type="entry name" value="IENR1"/>
    <property type="match status" value="2"/>
</dbReference>
<proteinExistence type="predicted"/>